<dbReference type="Gene3D" id="2.60.120.240">
    <property type="entry name" value="Protective antigen, heptamerisation domain"/>
    <property type="match status" value="1"/>
</dbReference>
<sequence length="167" mass="19134">GMIYDTKLNTRFTLGHNTIGTIQAHNNKMPLNIVPGESYPKKGKEGLPINTMDDFNYKPIALTQDQMMEFVKRKPIMLDTNHVEGVYKLKDRHGNLIKGGKWSDVIPHMREHTASIIINDLKNVSEKRVAAKDYGHPEDRTPSLTLKEALKLAYPDEIIEKNNELYY</sequence>
<accession>A0A9X9F637</accession>
<dbReference type="GO" id="GO:0005576">
    <property type="term" value="C:extracellular region"/>
    <property type="evidence" value="ECO:0007669"/>
    <property type="project" value="InterPro"/>
</dbReference>
<dbReference type="SUPFAM" id="SSF56988">
    <property type="entry name" value="Anthrax protective antigen"/>
    <property type="match status" value="1"/>
</dbReference>
<dbReference type="Gene3D" id="3.10.20.110">
    <property type="match status" value="1"/>
</dbReference>
<feature type="non-terminal residue" evidence="3">
    <location>
        <position position="167"/>
    </location>
</feature>
<feature type="non-terminal residue" evidence="3">
    <location>
        <position position="1"/>
    </location>
</feature>
<feature type="domain" description="Clostridial binary toxin B/anthrax toxin PA" evidence="2">
    <location>
        <begin position="105"/>
        <end position="167"/>
    </location>
</feature>
<dbReference type="PRINTS" id="PR01391">
    <property type="entry name" value="BINARYTOXINB"/>
</dbReference>
<dbReference type="EMBL" id="SZOH01000919">
    <property type="protein sequence ID" value="TKJ03130.1"/>
    <property type="molecule type" value="Genomic_DNA"/>
</dbReference>
<dbReference type="Pfam" id="PF17476">
    <property type="entry name" value="Binary_toxB_3"/>
    <property type="match status" value="1"/>
</dbReference>
<dbReference type="InterPro" id="IPR003896">
    <property type="entry name" value="Bacterial_exotoxin_B"/>
</dbReference>
<organism evidence="3 4">
    <name type="scientific">Bacillus cereus</name>
    <dbReference type="NCBI Taxonomy" id="1396"/>
    <lineage>
        <taxon>Bacteria</taxon>
        <taxon>Bacillati</taxon>
        <taxon>Bacillota</taxon>
        <taxon>Bacilli</taxon>
        <taxon>Bacillales</taxon>
        <taxon>Bacillaceae</taxon>
        <taxon>Bacillus</taxon>
        <taxon>Bacillus cereus group</taxon>
    </lineage>
</organism>
<evidence type="ECO:0000313" key="4">
    <source>
        <dbReference type="Proteomes" id="UP000308444"/>
    </source>
</evidence>
<dbReference type="GO" id="GO:0051260">
    <property type="term" value="P:protein homooligomerization"/>
    <property type="evidence" value="ECO:0007669"/>
    <property type="project" value="InterPro"/>
</dbReference>
<dbReference type="AlphaFoldDB" id="A0A9X9F637"/>
<evidence type="ECO:0000259" key="2">
    <source>
        <dbReference type="Pfam" id="PF17476"/>
    </source>
</evidence>
<dbReference type="InterPro" id="IPR027439">
    <property type="entry name" value="PA_heptamer_dom"/>
</dbReference>
<comment type="caution">
    <text evidence="3">The sequence shown here is derived from an EMBL/GenBank/DDBJ whole genome shotgun (WGS) entry which is preliminary data.</text>
</comment>
<protein>
    <submittedName>
        <fullName evidence="3">Uncharacterized protein</fullName>
    </submittedName>
</protein>
<evidence type="ECO:0000313" key="3">
    <source>
        <dbReference type="EMBL" id="TKJ03130.1"/>
    </source>
</evidence>
<name>A0A9X9F637_BACCE</name>
<feature type="domain" description="Protective antigen heptamerisation" evidence="1">
    <location>
        <begin position="3"/>
        <end position="85"/>
    </location>
</feature>
<dbReference type="InterPro" id="IPR037149">
    <property type="entry name" value="PA_heptamer_dom_sf"/>
</dbReference>
<gene>
    <name evidence="3" type="ORF">FC695_14745</name>
</gene>
<evidence type="ECO:0000259" key="1">
    <source>
        <dbReference type="Pfam" id="PF17475"/>
    </source>
</evidence>
<dbReference type="Proteomes" id="UP000308444">
    <property type="component" value="Unassembled WGS sequence"/>
</dbReference>
<proteinExistence type="predicted"/>
<reference evidence="3 4" key="1">
    <citation type="journal article" date="2019" name="Environ. Microbiol.">
        <title>An active ?-lactamase is a part of an orchestrated cell wall stress resistance network of Bacillus subtilis and related rhizosphere species.</title>
        <authorList>
            <person name="Bucher T."/>
            <person name="Keren-Paz A."/>
            <person name="Hausser J."/>
            <person name="Olender T."/>
            <person name="Cytryn E."/>
            <person name="Kolodkin-Gal I."/>
        </authorList>
    </citation>
    <scope>NUCLEOTIDE SEQUENCE [LARGE SCALE GENOMIC DNA]</scope>
    <source>
        <strain evidence="3 4">I32</strain>
    </source>
</reference>
<dbReference type="InterPro" id="IPR035331">
    <property type="entry name" value="Binary_toxB_3"/>
</dbReference>
<dbReference type="Pfam" id="PF17475">
    <property type="entry name" value="Binary_toxB_2"/>
    <property type="match status" value="1"/>
</dbReference>